<dbReference type="SUPFAM" id="SSF52540">
    <property type="entry name" value="P-loop containing nucleoside triphosphate hydrolases"/>
    <property type="match status" value="1"/>
</dbReference>
<evidence type="ECO:0000256" key="1">
    <source>
        <dbReference type="ARBA" id="ARBA00022741"/>
    </source>
</evidence>
<dbReference type="Ensembl" id="ENSBIXT00000031255.1">
    <property type="protein sequence ID" value="ENSBIXP00000038349.1"/>
    <property type="gene ID" value="ENSBIXG00000022161.1"/>
</dbReference>
<evidence type="ECO:0000313" key="7">
    <source>
        <dbReference type="Proteomes" id="UP000314981"/>
    </source>
</evidence>
<evidence type="ECO:0000256" key="2">
    <source>
        <dbReference type="ARBA" id="ARBA00023134"/>
    </source>
</evidence>
<dbReference type="Pfam" id="PF02263">
    <property type="entry name" value="GBP"/>
    <property type="match status" value="1"/>
</dbReference>
<dbReference type="PANTHER" id="PTHR10751">
    <property type="entry name" value="GUANYLATE BINDING PROTEIN"/>
    <property type="match status" value="1"/>
</dbReference>
<dbReference type="STRING" id="30522.A0A4W2ENB3"/>
<reference evidence="6 7" key="1">
    <citation type="submission" date="2018-11" db="EMBL/GenBank/DDBJ databases">
        <title>Haplotype-resolved cattle genomes.</title>
        <authorList>
            <person name="Low W.Y."/>
            <person name="Tearle R."/>
            <person name="Bickhart D.M."/>
            <person name="Rosen B.D."/>
            <person name="Koren S."/>
            <person name="Rhie A."/>
            <person name="Hiendleder S."/>
            <person name="Phillippy A.M."/>
            <person name="Smith T.P.L."/>
            <person name="Williams J.L."/>
        </authorList>
    </citation>
    <scope>NUCLEOTIDE SEQUENCE [LARGE SCALE GENOMIC DNA]</scope>
</reference>
<keyword evidence="1" id="KW-0547">Nucleotide-binding</keyword>
<evidence type="ECO:0000313" key="6">
    <source>
        <dbReference type="Ensembl" id="ENSBIXP00000038349.1"/>
    </source>
</evidence>
<dbReference type="OMA" id="WIFALAK"/>
<dbReference type="PROSITE" id="PS51715">
    <property type="entry name" value="G_GB1_RHD3"/>
    <property type="match status" value="1"/>
</dbReference>
<evidence type="ECO:0000259" key="5">
    <source>
        <dbReference type="PROSITE" id="PS51715"/>
    </source>
</evidence>
<dbReference type="GO" id="GO:0005525">
    <property type="term" value="F:GTP binding"/>
    <property type="evidence" value="ECO:0007669"/>
    <property type="project" value="UniProtKB-KW"/>
</dbReference>
<keyword evidence="7" id="KW-1185">Reference proteome</keyword>
<feature type="domain" description="GB1/RHD3-type G" evidence="5">
    <location>
        <begin position="1"/>
        <end position="212"/>
    </location>
</feature>
<reference evidence="6" key="3">
    <citation type="submission" date="2025-09" db="UniProtKB">
        <authorList>
            <consortium name="Ensembl"/>
        </authorList>
    </citation>
    <scope>IDENTIFICATION</scope>
</reference>
<dbReference type="Proteomes" id="UP000314981">
    <property type="component" value="Chromosome 3"/>
</dbReference>
<protein>
    <recommendedName>
        <fullName evidence="5">GB1/RHD3-type G domain-containing protein</fullName>
    </recommendedName>
</protein>
<accession>A0A4W2ENB3</accession>
<keyword evidence="2" id="KW-0342">GTP-binding</keyword>
<dbReference type="InterPro" id="IPR015894">
    <property type="entry name" value="Guanylate-bd_N"/>
</dbReference>
<reference evidence="6" key="2">
    <citation type="submission" date="2025-08" db="UniProtKB">
        <authorList>
            <consortium name="Ensembl"/>
        </authorList>
    </citation>
    <scope>IDENTIFICATION</scope>
</reference>
<dbReference type="GO" id="GO:0003924">
    <property type="term" value="F:GTPase activity"/>
    <property type="evidence" value="ECO:0007669"/>
    <property type="project" value="InterPro"/>
</dbReference>
<dbReference type="InterPro" id="IPR027417">
    <property type="entry name" value="P-loop_NTPase"/>
</dbReference>
<evidence type="ECO:0000256" key="3">
    <source>
        <dbReference type="PROSITE-ProRule" id="PRU01052"/>
    </source>
</evidence>
<sequence length="212" mass="24079">MEGAKDEQPAGSFSPATKPLGLDLRQLGGNSLSSIQECRKEPTTEYRGVSETKGIWMLCVHHPSKENHTLVLLDTEGLGDVEKGNSKNDPWIFALAKLLSSCFIYNRMNTINHQAWEQLHYVTELTELIRNKSPPTSDEVADSTKFVSFFADLIFTVQDFMLQLELDRNPITEEEYLDNALKFNSGINFQGQGGRKWRNIPCSWIRRISIVK</sequence>
<dbReference type="InterPro" id="IPR030386">
    <property type="entry name" value="G_GB1_RHD3_dom"/>
</dbReference>
<dbReference type="AlphaFoldDB" id="A0A4W2ENB3"/>
<evidence type="ECO:0000256" key="4">
    <source>
        <dbReference type="SAM" id="MobiDB-lite"/>
    </source>
</evidence>
<dbReference type="Gene3D" id="3.40.50.300">
    <property type="entry name" value="P-loop containing nucleotide triphosphate hydrolases"/>
    <property type="match status" value="1"/>
</dbReference>
<organism evidence="6 7">
    <name type="scientific">Bos indicus x Bos taurus</name>
    <name type="common">Hybrid cattle</name>
    <dbReference type="NCBI Taxonomy" id="30522"/>
    <lineage>
        <taxon>Eukaryota</taxon>
        <taxon>Metazoa</taxon>
        <taxon>Chordata</taxon>
        <taxon>Craniata</taxon>
        <taxon>Vertebrata</taxon>
        <taxon>Euteleostomi</taxon>
        <taxon>Mammalia</taxon>
        <taxon>Eutheria</taxon>
        <taxon>Laurasiatheria</taxon>
        <taxon>Artiodactyla</taxon>
        <taxon>Ruminantia</taxon>
        <taxon>Pecora</taxon>
        <taxon>Bovidae</taxon>
        <taxon>Bovinae</taxon>
        <taxon>Bos</taxon>
    </lineage>
</organism>
<proteinExistence type="inferred from homology"/>
<feature type="region of interest" description="Disordered" evidence="4">
    <location>
        <begin position="1"/>
        <end position="20"/>
    </location>
</feature>
<comment type="similarity">
    <text evidence="3">Belongs to the TRAFAC class dynamin-like GTPase superfamily. GB1/RHD3 GTPase family.</text>
</comment>
<name>A0A4W2ENB3_BOBOX</name>